<evidence type="ECO:0000313" key="2">
    <source>
        <dbReference type="EMBL" id="TXC09167.1"/>
    </source>
</evidence>
<organism evidence="2 3">
    <name type="scientific">Fusarium oxysporum f. sp. cubense</name>
    <dbReference type="NCBI Taxonomy" id="61366"/>
    <lineage>
        <taxon>Eukaryota</taxon>
        <taxon>Fungi</taxon>
        <taxon>Dikarya</taxon>
        <taxon>Ascomycota</taxon>
        <taxon>Pezizomycotina</taxon>
        <taxon>Sordariomycetes</taxon>
        <taxon>Hypocreomycetidae</taxon>
        <taxon>Hypocreales</taxon>
        <taxon>Nectriaceae</taxon>
        <taxon>Fusarium</taxon>
        <taxon>Fusarium oxysporum species complex</taxon>
    </lineage>
</organism>
<evidence type="ECO:0000313" key="3">
    <source>
        <dbReference type="Proteomes" id="UP000321331"/>
    </source>
</evidence>
<protein>
    <recommendedName>
        <fullName evidence="1">Heterokaryon incompatibility domain-containing protein</fullName>
    </recommendedName>
</protein>
<dbReference type="AlphaFoldDB" id="A0A5C6TE65"/>
<dbReference type="Pfam" id="PF06985">
    <property type="entry name" value="HET"/>
    <property type="match status" value="1"/>
</dbReference>
<dbReference type="EMBL" id="VMNF01000004">
    <property type="protein sequence ID" value="TXC09167.1"/>
    <property type="molecule type" value="Genomic_DNA"/>
</dbReference>
<dbReference type="Proteomes" id="UP000321331">
    <property type="component" value="Unassembled WGS sequence"/>
</dbReference>
<dbReference type="PANTHER" id="PTHR33112:SF16">
    <property type="entry name" value="HETEROKARYON INCOMPATIBILITY DOMAIN-CONTAINING PROTEIN"/>
    <property type="match status" value="1"/>
</dbReference>
<accession>A0A5C6TE65</accession>
<feature type="domain" description="Heterokaryon incompatibility" evidence="1">
    <location>
        <begin position="58"/>
        <end position="144"/>
    </location>
</feature>
<name>A0A5C6TE65_FUSOC</name>
<dbReference type="PANTHER" id="PTHR33112">
    <property type="entry name" value="DOMAIN PROTEIN, PUTATIVE-RELATED"/>
    <property type="match status" value="1"/>
</dbReference>
<evidence type="ECO:0000259" key="1">
    <source>
        <dbReference type="Pfam" id="PF06985"/>
    </source>
</evidence>
<comment type="caution">
    <text evidence="2">The sequence shown here is derived from an EMBL/GenBank/DDBJ whole genome shotgun (WGS) entry which is preliminary data.</text>
</comment>
<reference evidence="2 3" key="1">
    <citation type="submission" date="2019-07" db="EMBL/GenBank/DDBJ databases">
        <title>The First High-Quality Draft Genome Sequence of the Causal Agent of the Current Panama Disease Epidemic.</title>
        <authorList>
            <person name="Warmington R.J."/>
            <person name="Kay W."/>
            <person name="Jeffries A."/>
            <person name="Bebber D."/>
            <person name="Moore K."/>
            <person name="Studholme D.J."/>
        </authorList>
    </citation>
    <scope>NUCLEOTIDE SEQUENCE [LARGE SCALE GENOMIC DNA]</scope>
    <source>
        <strain evidence="2 3">TR4</strain>
    </source>
</reference>
<dbReference type="InterPro" id="IPR010730">
    <property type="entry name" value="HET"/>
</dbReference>
<gene>
    <name evidence="2" type="ORF">FocTR4_00006004</name>
</gene>
<proteinExistence type="predicted"/>
<sequence>MKRAKNWIGTCQSDGSHVECQEAHRDRQTKDTLPRRLLHVGLSTSQPRIAEELEPVSYCALSYCWGNKNLFITTQGHLSQNMGGISMDSIPAVMRDAIFAARSLEFQYIWIDALCIVQDDDKDWAYEAAIMDAVFSREVETFAAESRE</sequence>